<dbReference type="CDD" id="cd00085">
    <property type="entry name" value="HNHc"/>
    <property type="match status" value="1"/>
</dbReference>
<dbReference type="OrthoDB" id="27871at10239"/>
<evidence type="ECO:0000313" key="2">
    <source>
        <dbReference type="Proteomes" id="UP000000457"/>
    </source>
</evidence>
<dbReference type="InterPro" id="IPR003615">
    <property type="entry name" value="HNH_nuc"/>
</dbReference>
<reference evidence="1 2" key="1">
    <citation type="journal article" date="2014" name="Virology">
        <title>Supersize me: Cronobacter sakazakii phage GAP32.</title>
        <authorList>
            <person name="Abbasifar R."/>
            <person name="Griffiths M.W."/>
            <person name="Sabour P.M."/>
            <person name="Ackermann H.-W."/>
            <person name="Vandersteegen K."/>
            <person name="Lavigne R."/>
            <person name="Noben J.-P."/>
            <person name="Villa A.A."/>
            <person name="Abbasifar A."/>
            <person name="Nash J.H.E."/>
            <person name="Kropinski A.M."/>
        </authorList>
    </citation>
    <scope>NUCLEOTIDE SEQUENCE [LARGE SCALE GENOMIC DNA]</scope>
    <source>
        <strain evidence="1">GAP-32</strain>
    </source>
</reference>
<keyword evidence="1" id="KW-0255">Endonuclease</keyword>
<dbReference type="EMBL" id="JN882285">
    <property type="protein sequence ID" value="AFC21824.1"/>
    <property type="molecule type" value="Genomic_DNA"/>
</dbReference>
<dbReference type="KEGG" id="vg:13994286"/>
<keyword evidence="2" id="KW-1185">Reference proteome</keyword>
<organism evidence="1 2">
    <name type="scientific">Cronobacter phage vB_CsaM_GAP32</name>
    <dbReference type="NCBI Taxonomy" id="1141136"/>
    <lineage>
        <taxon>Viruses</taxon>
        <taxon>Duplodnaviria</taxon>
        <taxon>Heunggongvirae</taxon>
        <taxon>Uroviricota</taxon>
        <taxon>Caudoviricetes</taxon>
        <taxon>Mimasvirus</taxon>
        <taxon>Mimasvirus GAP32</taxon>
    </lineage>
</organism>
<keyword evidence="1" id="KW-0540">Nuclease</keyword>
<proteinExistence type="predicted"/>
<sequence length="229" mass="26493">MKELLYKLYKEKGSALSKSDIDNCNELPSYNTLNSKGLKLVELNREFKEKLYDEKPKYCSSCNNKIEFCRDINVKKFCSQSCAASYNNSVTIKRQRKITAKICKCCNKEFKLGKHISQIFCGEKCGIDFQYNENIKSWLSSEHPGWTGKTRQLSKFVRRYLHETRGTACEECGWDERHPIDGAVLTEIEHIDGNAENNAPTNLKILCPNCHSMTPTFRARNKQSKRIRK</sequence>
<gene>
    <name evidence="1" type="ORF">GAP32_373</name>
</gene>
<keyword evidence="1" id="KW-0378">Hydrolase</keyword>
<evidence type="ECO:0000313" key="1">
    <source>
        <dbReference type="EMBL" id="AFC21824.1"/>
    </source>
</evidence>
<dbReference type="Proteomes" id="UP000000457">
    <property type="component" value="Segment"/>
</dbReference>
<dbReference type="GeneID" id="13994286"/>
<dbReference type="RefSeq" id="YP_006987479.1">
    <property type="nucleotide sequence ID" value="NC_019401.1"/>
</dbReference>
<accession>K4FB69</accession>
<name>K4FB69_9CAUD</name>
<dbReference type="GO" id="GO:0004519">
    <property type="term" value="F:endonuclease activity"/>
    <property type="evidence" value="ECO:0007669"/>
    <property type="project" value="UniProtKB-KW"/>
</dbReference>
<protein>
    <submittedName>
        <fullName evidence="1">HNH endonuclease</fullName>
    </submittedName>
</protein>